<reference evidence="1" key="1">
    <citation type="submission" date="2023-01" db="EMBL/GenBank/DDBJ databases">
        <authorList>
            <person name="Van Ghelder C."/>
            <person name="Rancurel C."/>
        </authorList>
    </citation>
    <scope>NUCLEOTIDE SEQUENCE</scope>
    <source>
        <strain evidence="1">CNCM I-4278</strain>
    </source>
</reference>
<comment type="caution">
    <text evidence="1">The sequence shown here is derived from an EMBL/GenBank/DDBJ whole genome shotgun (WGS) entry which is preliminary data.</text>
</comment>
<evidence type="ECO:0000313" key="2">
    <source>
        <dbReference type="Proteomes" id="UP001152607"/>
    </source>
</evidence>
<gene>
    <name evidence="1" type="ORF">PDIGIT_LOCUS570</name>
</gene>
<accession>A0A9W4U212</accession>
<evidence type="ECO:0000313" key="1">
    <source>
        <dbReference type="EMBL" id="CAI6240615.1"/>
    </source>
</evidence>
<keyword evidence="2" id="KW-1185">Reference proteome</keyword>
<dbReference type="AlphaFoldDB" id="A0A9W4U212"/>
<protein>
    <submittedName>
        <fullName evidence="1">Uncharacterized protein</fullName>
    </submittedName>
</protein>
<proteinExistence type="predicted"/>
<dbReference type="EMBL" id="CAOQHR010000001">
    <property type="protein sequence ID" value="CAI6240615.1"/>
    <property type="molecule type" value="Genomic_DNA"/>
</dbReference>
<dbReference type="Proteomes" id="UP001152607">
    <property type="component" value="Unassembled WGS sequence"/>
</dbReference>
<sequence>MRSNSCKRTYETIEQVLPADDMIGVYKVVYMKIRYPYMLSKILDGNLRQHCPIVSILLLPLLSNSIVLCAVFRTRSPFKASVNMHCAVHESRGEADSLCASEIV</sequence>
<name>A0A9W4U212_9PLEO</name>
<organism evidence="1 2">
    <name type="scientific">Periconia digitata</name>
    <dbReference type="NCBI Taxonomy" id="1303443"/>
    <lineage>
        <taxon>Eukaryota</taxon>
        <taxon>Fungi</taxon>
        <taxon>Dikarya</taxon>
        <taxon>Ascomycota</taxon>
        <taxon>Pezizomycotina</taxon>
        <taxon>Dothideomycetes</taxon>
        <taxon>Pleosporomycetidae</taxon>
        <taxon>Pleosporales</taxon>
        <taxon>Massarineae</taxon>
        <taxon>Periconiaceae</taxon>
        <taxon>Periconia</taxon>
    </lineage>
</organism>